<keyword evidence="10 14" id="KW-1133">Transmembrane helix</keyword>
<dbReference type="Pfam" id="PF00912">
    <property type="entry name" value="Transgly"/>
    <property type="match status" value="1"/>
</dbReference>
<dbReference type="GO" id="GO:0005886">
    <property type="term" value="C:plasma membrane"/>
    <property type="evidence" value="ECO:0007669"/>
    <property type="project" value="UniProtKB-SubCell"/>
</dbReference>
<evidence type="ECO:0000256" key="7">
    <source>
        <dbReference type="ARBA" id="ARBA00022960"/>
    </source>
</evidence>
<keyword evidence="9" id="KW-0573">Peptidoglycan synthesis</keyword>
<evidence type="ECO:0000256" key="6">
    <source>
        <dbReference type="ARBA" id="ARBA00022692"/>
    </source>
</evidence>
<evidence type="ECO:0000313" key="17">
    <source>
        <dbReference type="Proteomes" id="UP000199068"/>
    </source>
</evidence>
<keyword evidence="13" id="KW-0961">Cell wall biogenesis/degradation</keyword>
<dbReference type="AlphaFoldDB" id="A0A1G9J403"/>
<dbReference type="InterPro" id="IPR023346">
    <property type="entry name" value="Lysozyme-like_dom_sf"/>
</dbReference>
<keyword evidence="12" id="KW-0046">Antibiotic resistance</keyword>
<keyword evidence="11 14" id="KW-0472">Membrane</keyword>
<accession>A0A1G9J403</accession>
<dbReference type="Proteomes" id="UP000199068">
    <property type="component" value="Unassembled WGS sequence"/>
</dbReference>
<protein>
    <recommendedName>
        <fullName evidence="2">Penicillin-binding protein 1A</fullName>
    </recommendedName>
</protein>
<dbReference type="GO" id="GO:0008955">
    <property type="term" value="F:peptidoglycan glycosyltransferase activity"/>
    <property type="evidence" value="ECO:0007669"/>
    <property type="project" value="TreeGrafter"/>
</dbReference>
<dbReference type="InterPro" id="IPR036950">
    <property type="entry name" value="PBP_transglycosylase"/>
</dbReference>
<evidence type="ECO:0000256" key="3">
    <source>
        <dbReference type="ARBA" id="ARBA00022475"/>
    </source>
</evidence>
<gene>
    <name evidence="16" type="ORF">SAMN04515677_101490</name>
</gene>
<dbReference type="Gene3D" id="1.10.3810.10">
    <property type="entry name" value="Biosynthetic peptidoglycan transglycosylase-like"/>
    <property type="match status" value="1"/>
</dbReference>
<keyword evidence="4" id="KW-0328">Glycosyltransferase</keyword>
<sequence>MKKIYKYLIAFMIITIILVSIPTSKVLIDGYRRYKEVINEVSLQDKVDQIQKNDNYVSIENIDEDFLTGIVSVEDHRFYNHKGLDFIGIVRATINNIKEGKIVQGGSTITQQLAKNIYLNGNKNFSRKVTELFLAKDIERLFSKDEILEIYVNIINYGNGYTGIKEASKGYFDVNTNNLSFEEASMLAGLPQCPEGYNPKKHYERSIKRQQQVIAAIDKYGERNLLNQDYLLAVGYDLHAA</sequence>
<dbReference type="InterPro" id="IPR001264">
    <property type="entry name" value="Glyco_trans_51"/>
</dbReference>
<evidence type="ECO:0000256" key="11">
    <source>
        <dbReference type="ARBA" id="ARBA00023136"/>
    </source>
</evidence>
<dbReference type="GO" id="GO:0009252">
    <property type="term" value="P:peptidoglycan biosynthetic process"/>
    <property type="evidence" value="ECO:0007669"/>
    <property type="project" value="UniProtKB-UniPathway"/>
</dbReference>
<keyword evidence="8" id="KW-0735">Signal-anchor</keyword>
<dbReference type="PANTHER" id="PTHR32282">
    <property type="entry name" value="BINDING PROTEIN TRANSPEPTIDASE, PUTATIVE-RELATED"/>
    <property type="match status" value="1"/>
</dbReference>
<organism evidence="16 17">
    <name type="scientific">Romboutsia lituseburensis DSM 797</name>
    <dbReference type="NCBI Taxonomy" id="1121325"/>
    <lineage>
        <taxon>Bacteria</taxon>
        <taxon>Bacillati</taxon>
        <taxon>Bacillota</taxon>
        <taxon>Clostridia</taxon>
        <taxon>Peptostreptococcales</taxon>
        <taxon>Peptostreptococcaceae</taxon>
        <taxon>Romboutsia</taxon>
    </lineage>
</organism>
<dbReference type="EMBL" id="FNGW01000001">
    <property type="protein sequence ID" value="SDL31953.1"/>
    <property type="molecule type" value="Genomic_DNA"/>
</dbReference>
<keyword evidence="17" id="KW-1185">Reference proteome</keyword>
<evidence type="ECO:0000256" key="1">
    <source>
        <dbReference type="ARBA" id="ARBA00004401"/>
    </source>
</evidence>
<evidence type="ECO:0000259" key="15">
    <source>
        <dbReference type="Pfam" id="PF00912"/>
    </source>
</evidence>
<evidence type="ECO:0000256" key="4">
    <source>
        <dbReference type="ARBA" id="ARBA00022676"/>
    </source>
</evidence>
<dbReference type="SUPFAM" id="SSF53955">
    <property type="entry name" value="Lysozyme-like"/>
    <property type="match status" value="1"/>
</dbReference>
<evidence type="ECO:0000256" key="5">
    <source>
        <dbReference type="ARBA" id="ARBA00022679"/>
    </source>
</evidence>
<evidence type="ECO:0000256" key="9">
    <source>
        <dbReference type="ARBA" id="ARBA00022984"/>
    </source>
</evidence>
<evidence type="ECO:0000256" key="13">
    <source>
        <dbReference type="ARBA" id="ARBA00023316"/>
    </source>
</evidence>
<keyword evidence="7" id="KW-0133">Cell shape</keyword>
<evidence type="ECO:0000256" key="12">
    <source>
        <dbReference type="ARBA" id="ARBA00023251"/>
    </source>
</evidence>
<evidence type="ECO:0000256" key="8">
    <source>
        <dbReference type="ARBA" id="ARBA00022968"/>
    </source>
</evidence>
<dbReference type="GO" id="GO:0008360">
    <property type="term" value="P:regulation of cell shape"/>
    <property type="evidence" value="ECO:0007669"/>
    <property type="project" value="UniProtKB-KW"/>
</dbReference>
<dbReference type="GO" id="GO:0030288">
    <property type="term" value="C:outer membrane-bounded periplasmic space"/>
    <property type="evidence" value="ECO:0007669"/>
    <property type="project" value="TreeGrafter"/>
</dbReference>
<feature type="domain" description="Glycosyl transferase family 51" evidence="15">
    <location>
        <begin position="49"/>
        <end position="216"/>
    </location>
</feature>
<keyword evidence="6 14" id="KW-0812">Transmembrane</keyword>
<keyword evidence="3" id="KW-1003">Cell membrane</keyword>
<dbReference type="PANTHER" id="PTHR32282:SF32">
    <property type="entry name" value="PENICILLIN-BINDING PROTEIN 2A"/>
    <property type="match status" value="1"/>
</dbReference>
<reference evidence="16 17" key="1">
    <citation type="submission" date="2016-10" db="EMBL/GenBank/DDBJ databases">
        <authorList>
            <person name="de Groot N.N."/>
        </authorList>
    </citation>
    <scope>NUCLEOTIDE SEQUENCE [LARGE SCALE GENOMIC DNA]</scope>
    <source>
        <strain evidence="16 17">DSM 797</strain>
    </source>
</reference>
<keyword evidence="5" id="KW-0808">Transferase</keyword>
<evidence type="ECO:0000256" key="2">
    <source>
        <dbReference type="ARBA" id="ARBA00018638"/>
    </source>
</evidence>
<proteinExistence type="predicted"/>
<feature type="transmembrane region" description="Helical" evidence="14">
    <location>
        <begin position="7"/>
        <end position="28"/>
    </location>
</feature>
<name>A0A1G9J403_9FIRM</name>
<dbReference type="UniPathway" id="UPA00219"/>
<evidence type="ECO:0000256" key="14">
    <source>
        <dbReference type="SAM" id="Phobius"/>
    </source>
</evidence>
<dbReference type="STRING" id="1121325.SAMN04515677_101490"/>
<evidence type="ECO:0000313" key="16">
    <source>
        <dbReference type="EMBL" id="SDL31953.1"/>
    </source>
</evidence>
<dbReference type="GO" id="GO:0071555">
    <property type="term" value="P:cell wall organization"/>
    <property type="evidence" value="ECO:0007669"/>
    <property type="project" value="UniProtKB-KW"/>
</dbReference>
<comment type="subcellular location">
    <subcellularLocation>
        <location evidence="1">Cell membrane</location>
        <topology evidence="1">Single-pass type II membrane protein</topology>
    </subcellularLocation>
</comment>
<dbReference type="RefSeq" id="WP_092722495.1">
    <property type="nucleotide sequence ID" value="NZ_FNGW01000001.1"/>
</dbReference>
<dbReference type="InterPro" id="IPR050396">
    <property type="entry name" value="Glycosyltr_51/Transpeptidase"/>
</dbReference>
<dbReference type="GO" id="GO:0046677">
    <property type="term" value="P:response to antibiotic"/>
    <property type="evidence" value="ECO:0007669"/>
    <property type="project" value="UniProtKB-KW"/>
</dbReference>
<evidence type="ECO:0000256" key="10">
    <source>
        <dbReference type="ARBA" id="ARBA00022989"/>
    </source>
</evidence>